<sequence>MNDRIICEHIQDPYPGHLIDLHGDKKSNRVCCPACFKKGFLVKILVTWENNGKLIGEIKK</sequence>
<reference evidence="1" key="1">
    <citation type="journal article" date="2015" name="Nature">
        <title>Complex archaea that bridge the gap between prokaryotes and eukaryotes.</title>
        <authorList>
            <person name="Spang A."/>
            <person name="Saw J.H."/>
            <person name="Jorgensen S.L."/>
            <person name="Zaremba-Niedzwiedzka K."/>
            <person name="Martijn J."/>
            <person name="Lind A.E."/>
            <person name="van Eijk R."/>
            <person name="Schleper C."/>
            <person name="Guy L."/>
            <person name="Ettema T.J."/>
        </authorList>
    </citation>
    <scope>NUCLEOTIDE SEQUENCE</scope>
</reference>
<name>A0A0F9CRR8_9ZZZZ</name>
<proteinExistence type="predicted"/>
<gene>
    <name evidence="1" type="ORF">LCGC14_2577030</name>
</gene>
<accession>A0A0F9CRR8</accession>
<protein>
    <submittedName>
        <fullName evidence="1">Uncharacterized protein</fullName>
    </submittedName>
</protein>
<organism evidence="1">
    <name type="scientific">marine sediment metagenome</name>
    <dbReference type="NCBI Taxonomy" id="412755"/>
    <lineage>
        <taxon>unclassified sequences</taxon>
        <taxon>metagenomes</taxon>
        <taxon>ecological metagenomes</taxon>
    </lineage>
</organism>
<comment type="caution">
    <text evidence="1">The sequence shown here is derived from an EMBL/GenBank/DDBJ whole genome shotgun (WGS) entry which is preliminary data.</text>
</comment>
<dbReference type="AlphaFoldDB" id="A0A0F9CRR8"/>
<dbReference type="EMBL" id="LAZR01042924">
    <property type="protein sequence ID" value="KKL08321.1"/>
    <property type="molecule type" value="Genomic_DNA"/>
</dbReference>
<evidence type="ECO:0000313" key="1">
    <source>
        <dbReference type="EMBL" id="KKL08321.1"/>
    </source>
</evidence>